<dbReference type="EMBL" id="FQZG01000089">
    <property type="protein sequence ID" value="SHJ83529.1"/>
    <property type="molecule type" value="Genomic_DNA"/>
</dbReference>
<keyword evidence="1" id="KW-0732">Signal</keyword>
<feature type="chain" id="PRO_5012951881" evidence="1">
    <location>
        <begin position="34"/>
        <end position="77"/>
    </location>
</feature>
<gene>
    <name evidence="2" type="ORF">SAMN02745244_03374</name>
</gene>
<organism evidence="2 3">
    <name type="scientific">Tessaracoccus bendigoensis DSM 12906</name>
    <dbReference type="NCBI Taxonomy" id="1123357"/>
    <lineage>
        <taxon>Bacteria</taxon>
        <taxon>Bacillati</taxon>
        <taxon>Actinomycetota</taxon>
        <taxon>Actinomycetes</taxon>
        <taxon>Propionibacteriales</taxon>
        <taxon>Propionibacteriaceae</taxon>
        <taxon>Tessaracoccus</taxon>
    </lineage>
</organism>
<evidence type="ECO:0000256" key="1">
    <source>
        <dbReference type="SAM" id="SignalP"/>
    </source>
</evidence>
<protein>
    <submittedName>
        <fullName evidence="2">Uncharacterized protein</fullName>
    </submittedName>
</protein>
<feature type="signal peptide" evidence="1">
    <location>
        <begin position="1"/>
        <end position="33"/>
    </location>
</feature>
<keyword evidence="3" id="KW-1185">Reference proteome</keyword>
<proteinExistence type="predicted"/>
<reference evidence="2 3" key="1">
    <citation type="submission" date="2016-11" db="EMBL/GenBank/DDBJ databases">
        <authorList>
            <person name="Jaros S."/>
            <person name="Januszkiewicz K."/>
            <person name="Wedrychowicz H."/>
        </authorList>
    </citation>
    <scope>NUCLEOTIDE SEQUENCE [LARGE SCALE GENOMIC DNA]</scope>
    <source>
        <strain evidence="2 3">DSM 12906</strain>
    </source>
</reference>
<dbReference type="AlphaFoldDB" id="A0A1M6MJ69"/>
<dbReference type="STRING" id="1123357.SAMN02745244_03374"/>
<sequence>MQVLRRLRRVTAVAAACAVALGGAVALPEVAQAAVGKNLSLAANGGVATASGTEVADGRWTVAMGTDGDDSSRWSSN</sequence>
<evidence type="ECO:0000313" key="2">
    <source>
        <dbReference type="EMBL" id="SHJ83529.1"/>
    </source>
</evidence>
<evidence type="ECO:0000313" key="3">
    <source>
        <dbReference type="Proteomes" id="UP000184512"/>
    </source>
</evidence>
<accession>A0A1M6MJ69</accession>
<dbReference type="Proteomes" id="UP000184512">
    <property type="component" value="Unassembled WGS sequence"/>
</dbReference>
<name>A0A1M6MJ69_9ACTN</name>